<dbReference type="EMBL" id="KE148179">
    <property type="protein sequence ID" value="EPE02406.1"/>
    <property type="molecule type" value="Genomic_DNA"/>
</dbReference>
<reference evidence="4 5" key="1">
    <citation type="journal article" date="2013" name="BMC Genomics">
        <title>The genome and transcriptome of the pine saprophyte Ophiostoma piceae, and a comparison with the bark beetle-associated pine pathogen Grosmannia clavigera.</title>
        <authorList>
            <person name="Haridas S."/>
            <person name="Wang Y."/>
            <person name="Lim L."/>
            <person name="Massoumi Alamouti S."/>
            <person name="Jackman S."/>
            <person name="Docking R."/>
            <person name="Robertson G."/>
            <person name="Birol I."/>
            <person name="Bohlmann J."/>
            <person name="Breuil C."/>
        </authorList>
    </citation>
    <scope>NUCLEOTIDE SEQUENCE [LARGE SCALE GENOMIC DNA]</scope>
    <source>
        <strain evidence="4 5">UAMH 11346</strain>
    </source>
</reference>
<gene>
    <name evidence="4" type="ORF">F503_00674</name>
</gene>
<keyword evidence="5" id="KW-1185">Reference proteome</keyword>
<feature type="repeat" description="ANK" evidence="3">
    <location>
        <begin position="389"/>
        <end position="413"/>
    </location>
</feature>
<organism evidence="4 5">
    <name type="scientific">Ophiostoma piceae (strain UAMH 11346)</name>
    <name type="common">Sap stain fungus</name>
    <dbReference type="NCBI Taxonomy" id="1262450"/>
    <lineage>
        <taxon>Eukaryota</taxon>
        <taxon>Fungi</taxon>
        <taxon>Dikarya</taxon>
        <taxon>Ascomycota</taxon>
        <taxon>Pezizomycotina</taxon>
        <taxon>Sordariomycetes</taxon>
        <taxon>Sordariomycetidae</taxon>
        <taxon>Ophiostomatales</taxon>
        <taxon>Ophiostomataceae</taxon>
        <taxon>Ophiostoma</taxon>
    </lineage>
</organism>
<dbReference type="InterPro" id="IPR002110">
    <property type="entry name" value="Ankyrin_rpt"/>
</dbReference>
<dbReference type="STRING" id="1262450.S3BSM3"/>
<name>S3BSM3_OPHP1</name>
<evidence type="ECO:0000256" key="2">
    <source>
        <dbReference type="ARBA" id="ARBA00023043"/>
    </source>
</evidence>
<proteinExistence type="predicted"/>
<evidence type="ECO:0000256" key="3">
    <source>
        <dbReference type="PROSITE-ProRule" id="PRU00023"/>
    </source>
</evidence>
<dbReference type="PANTHER" id="PTHR24198:SF165">
    <property type="entry name" value="ANKYRIN REPEAT-CONTAINING PROTEIN-RELATED"/>
    <property type="match status" value="1"/>
</dbReference>
<dbReference type="Proteomes" id="UP000016923">
    <property type="component" value="Unassembled WGS sequence"/>
</dbReference>
<dbReference type="HOGENOM" id="CLU_351632_0_0_1"/>
<evidence type="ECO:0000313" key="5">
    <source>
        <dbReference type="Proteomes" id="UP000016923"/>
    </source>
</evidence>
<dbReference type="AlphaFoldDB" id="S3BSM3"/>
<dbReference type="Gene3D" id="1.25.40.20">
    <property type="entry name" value="Ankyrin repeat-containing domain"/>
    <property type="match status" value="4"/>
</dbReference>
<accession>S3BSM3</accession>
<dbReference type="PANTHER" id="PTHR24198">
    <property type="entry name" value="ANKYRIN REPEAT AND PROTEIN KINASE DOMAIN-CONTAINING PROTEIN"/>
    <property type="match status" value="1"/>
</dbReference>
<protein>
    <submittedName>
        <fullName evidence="4">Ankyrin repeat protein</fullName>
    </submittedName>
</protein>
<keyword evidence="2 3" id="KW-0040">ANK repeat</keyword>
<sequence>MLPSQHNNQSHPLLATTALSMSFSQLPLELVEHVLAYVVGDYWSFYSSTTTLPYRLVCKLFDRIVSQNIFRTFDLNDIYDRNIRHDTAVWLLRTKSTMGVKHQTPILESIRLTGLMIFIWKLYQAIDTKQTVEYSALHARVMTGMYAVRVANQRGSDLWWDLKYTKVPLVERPTSPLPVKDYDAAEYLRSMTKYGTLCVAAYLGDVPLIQGLLQAGDDPNQKHEDFGSPLYAAAFAGCTDSVALLLDAGAHATDSQGPKGTPIEVAVQRGHEATVRLLVDRRVDGGRALWDALARKRLSMADLLLERGCVDVNIRREESTILHRPITLAIVNKHRRLALVLARRPELRPNDVDRYQTPPLIEAIYKKWDDVAEALLARPDIDAAKPDRRGGTALHAACKTGNLHIMQLLLARNDVAVNKLNRSGRTALGSAIAMTEFASVGLILQRDDCDASLGSGIENRPLILASQGRNCDLVKLLLQRPEVCHAADFARVARDALGHSVKNADGRIFDMLRSACPSIGLNDKDGYGVPFAHLAVERRSDAVSLQMLLAAGDIDTNLLHGGATLLVAAVIAENVEAVAILLAREDVQVNANNHKRTALWNAIGLFPKRLDMTRMLLAHADIDPNLVSVGIRTTVSRPVKEPSASTTAYSYVFREFDMQQDVSGAPLEWAVSIKGYESMKLLLAHNATNPNTTDGNGRTPLWWAVYKRKSRCMPPKSAEATRLLLAHPATDPNLADNQGWTPLLLAVFLDCGEEVEALLAHSAIDIRRPNEDGCTPLEMAERCERVEIKARLLAWSETGS</sequence>
<dbReference type="PROSITE" id="PS50088">
    <property type="entry name" value="ANK_REPEAT"/>
    <property type="match status" value="1"/>
</dbReference>
<dbReference type="SMART" id="SM00248">
    <property type="entry name" value="ANK"/>
    <property type="match status" value="11"/>
</dbReference>
<dbReference type="eggNOG" id="KOG0192">
    <property type="taxonomic scope" value="Eukaryota"/>
</dbReference>
<dbReference type="OMA" id="AMDGHTD"/>
<dbReference type="InterPro" id="IPR036770">
    <property type="entry name" value="Ankyrin_rpt-contain_sf"/>
</dbReference>
<dbReference type="Pfam" id="PF12796">
    <property type="entry name" value="Ank_2"/>
    <property type="match status" value="4"/>
</dbReference>
<dbReference type="PROSITE" id="PS50297">
    <property type="entry name" value="ANK_REP_REGION"/>
    <property type="match status" value="1"/>
</dbReference>
<keyword evidence="1" id="KW-0677">Repeat</keyword>
<evidence type="ECO:0000313" key="4">
    <source>
        <dbReference type="EMBL" id="EPE02406.1"/>
    </source>
</evidence>
<dbReference type="VEuPathDB" id="FungiDB:F503_00674"/>
<evidence type="ECO:0000256" key="1">
    <source>
        <dbReference type="ARBA" id="ARBA00022737"/>
    </source>
</evidence>
<dbReference type="OrthoDB" id="426293at2759"/>
<dbReference type="SUPFAM" id="SSF48403">
    <property type="entry name" value="Ankyrin repeat"/>
    <property type="match status" value="3"/>
</dbReference>